<protein>
    <submittedName>
        <fullName evidence="9">Insulin-induced protein-domain-containing protein</fullName>
    </submittedName>
</protein>
<keyword evidence="3 8" id="KW-0812">Transmembrane</keyword>
<evidence type="ECO:0000313" key="10">
    <source>
        <dbReference type="Proteomes" id="UP000800096"/>
    </source>
</evidence>
<feature type="transmembrane region" description="Helical" evidence="8">
    <location>
        <begin position="223"/>
        <end position="244"/>
    </location>
</feature>
<feature type="compositionally biased region" description="Polar residues" evidence="7">
    <location>
        <begin position="44"/>
        <end position="56"/>
    </location>
</feature>
<gene>
    <name evidence="9" type="ORF">BDU57DRAFT_486031</name>
</gene>
<evidence type="ECO:0000256" key="8">
    <source>
        <dbReference type="SAM" id="Phobius"/>
    </source>
</evidence>
<comment type="similarity">
    <text evidence="2">Belongs to the INSIG family.</text>
</comment>
<evidence type="ECO:0000313" key="9">
    <source>
        <dbReference type="EMBL" id="KAF1920095.1"/>
    </source>
</evidence>
<dbReference type="AlphaFoldDB" id="A0A6A5QWJ0"/>
<comment type="subcellular location">
    <subcellularLocation>
        <location evidence="1">Endoplasmic reticulum membrane</location>
        <topology evidence="1">Multi-pass membrane protein</topology>
    </subcellularLocation>
</comment>
<dbReference type="GO" id="GO:0016126">
    <property type="term" value="P:sterol biosynthetic process"/>
    <property type="evidence" value="ECO:0007669"/>
    <property type="project" value="TreeGrafter"/>
</dbReference>
<keyword evidence="6 8" id="KW-0472">Membrane</keyword>
<evidence type="ECO:0000256" key="1">
    <source>
        <dbReference type="ARBA" id="ARBA00004477"/>
    </source>
</evidence>
<feature type="region of interest" description="Disordered" evidence="7">
    <location>
        <begin position="351"/>
        <end position="370"/>
    </location>
</feature>
<keyword evidence="4" id="KW-0256">Endoplasmic reticulum</keyword>
<dbReference type="EMBL" id="ML979132">
    <property type="protein sequence ID" value="KAF1920095.1"/>
    <property type="molecule type" value="Genomic_DNA"/>
</dbReference>
<dbReference type="GO" id="GO:0005789">
    <property type="term" value="C:endoplasmic reticulum membrane"/>
    <property type="evidence" value="ECO:0007669"/>
    <property type="project" value="UniProtKB-SubCell"/>
</dbReference>
<dbReference type="PANTHER" id="PTHR15301">
    <property type="entry name" value="INSULIN-INDUCED GENE 1"/>
    <property type="match status" value="1"/>
</dbReference>
<feature type="region of interest" description="Disordered" evidence="7">
    <location>
        <begin position="125"/>
        <end position="176"/>
    </location>
</feature>
<evidence type="ECO:0000256" key="6">
    <source>
        <dbReference type="ARBA" id="ARBA00023136"/>
    </source>
</evidence>
<evidence type="ECO:0000256" key="3">
    <source>
        <dbReference type="ARBA" id="ARBA00022692"/>
    </source>
</evidence>
<reference evidence="9" key="1">
    <citation type="journal article" date="2020" name="Stud. Mycol.">
        <title>101 Dothideomycetes genomes: a test case for predicting lifestyles and emergence of pathogens.</title>
        <authorList>
            <person name="Haridas S."/>
            <person name="Albert R."/>
            <person name="Binder M."/>
            <person name="Bloem J."/>
            <person name="Labutti K."/>
            <person name="Salamov A."/>
            <person name="Andreopoulos B."/>
            <person name="Baker S."/>
            <person name="Barry K."/>
            <person name="Bills G."/>
            <person name="Bluhm B."/>
            <person name="Cannon C."/>
            <person name="Castanera R."/>
            <person name="Culley D."/>
            <person name="Daum C."/>
            <person name="Ezra D."/>
            <person name="Gonzalez J."/>
            <person name="Henrissat B."/>
            <person name="Kuo A."/>
            <person name="Liang C."/>
            <person name="Lipzen A."/>
            <person name="Lutzoni F."/>
            <person name="Magnuson J."/>
            <person name="Mondo S."/>
            <person name="Nolan M."/>
            <person name="Ohm R."/>
            <person name="Pangilinan J."/>
            <person name="Park H.-J."/>
            <person name="Ramirez L."/>
            <person name="Alfaro M."/>
            <person name="Sun H."/>
            <person name="Tritt A."/>
            <person name="Yoshinaga Y."/>
            <person name="Zwiers L.-H."/>
            <person name="Turgeon B."/>
            <person name="Goodwin S."/>
            <person name="Spatafora J."/>
            <person name="Crous P."/>
            <person name="Grigoriev I."/>
        </authorList>
    </citation>
    <scope>NUCLEOTIDE SEQUENCE</scope>
    <source>
        <strain evidence="9">HMLAC05119</strain>
    </source>
</reference>
<proteinExistence type="inferred from homology"/>
<feature type="transmembrane region" description="Helical" evidence="8">
    <location>
        <begin position="182"/>
        <end position="203"/>
    </location>
</feature>
<evidence type="ECO:0000256" key="2">
    <source>
        <dbReference type="ARBA" id="ARBA00007475"/>
    </source>
</evidence>
<feature type="transmembrane region" description="Helical" evidence="8">
    <location>
        <begin position="324"/>
        <end position="341"/>
    </location>
</feature>
<evidence type="ECO:0000256" key="4">
    <source>
        <dbReference type="ARBA" id="ARBA00022824"/>
    </source>
</evidence>
<sequence>MADEHLTSSNAPPPHIHRPIPRRNFDSTYSDSATSPTHDFAQPASPSASDTPRSSDFLSQLNARLLRTYNSRNDDEDEANGEQTSPLYNKSFLNMTSSTLFGIYDDVTSSAASLAATPWGSGAETPAHTAMGNQDCDGGMGSPDAGMSMKTRARGGPRTSKNEGKTKVQSPRRVRHGAAKHAVTAGKLAALFLFGVVYGLIVSRLHDTRQLSAVHVGGVHHGNWIYLASWGLFGVALGSLLPYVDFAWSGDTPEDYVEDTDLETDGSLSMSEQINDVVRSVAAFVGIAFAIRRLPWQSTLQLTLTLALVNPALWYILDRSKPGLSCSLIVTSVLTSFIFLSNPDVLPSPSLPATTNATQSPASSRHLAGQSTAGDMRGELFAGVVSYDNLAVVTWVGSVLFCSCVCFGSIGRRLAVLEDSGMKRS</sequence>
<feature type="region of interest" description="Disordered" evidence="7">
    <location>
        <begin position="1"/>
        <end position="56"/>
    </location>
</feature>
<accession>A0A6A5QWJ0</accession>
<name>A0A6A5QWJ0_AMPQU</name>
<keyword evidence="5 8" id="KW-1133">Transmembrane helix</keyword>
<dbReference type="OrthoDB" id="205546at2759"/>
<feature type="transmembrane region" description="Helical" evidence="8">
    <location>
        <begin position="300"/>
        <end position="317"/>
    </location>
</feature>
<evidence type="ECO:0000256" key="5">
    <source>
        <dbReference type="ARBA" id="ARBA00022989"/>
    </source>
</evidence>
<dbReference type="Proteomes" id="UP000800096">
    <property type="component" value="Unassembled WGS sequence"/>
</dbReference>
<dbReference type="PANTHER" id="PTHR15301:SF3">
    <property type="entry name" value="PROTEIN NSG1-RELATED"/>
    <property type="match status" value="1"/>
</dbReference>
<evidence type="ECO:0000256" key="7">
    <source>
        <dbReference type="SAM" id="MobiDB-lite"/>
    </source>
</evidence>
<feature type="transmembrane region" description="Helical" evidence="8">
    <location>
        <begin position="392"/>
        <end position="415"/>
    </location>
</feature>
<feature type="compositionally biased region" description="Polar residues" evidence="7">
    <location>
        <begin position="26"/>
        <end position="37"/>
    </location>
</feature>
<keyword evidence="10" id="KW-1185">Reference proteome</keyword>
<dbReference type="InterPro" id="IPR025929">
    <property type="entry name" value="INSIG_fam"/>
</dbReference>
<organism evidence="9 10">
    <name type="scientific">Ampelomyces quisqualis</name>
    <name type="common">Powdery mildew agent</name>
    <dbReference type="NCBI Taxonomy" id="50730"/>
    <lineage>
        <taxon>Eukaryota</taxon>
        <taxon>Fungi</taxon>
        <taxon>Dikarya</taxon>
        <taxon>Ascomycota</taxon>
        <taxon>Pezizomycotina</taxon>
        <taxon>Dothideomycetes</taxon>
        <taxon>Pleosporomycetidae</taxon>
        <taxon>Pleosporales</taxon>
        <taxon>Pleosporineae</taxon>
        <taxon>Phaeosphaeriaceae</taxon>
        <taxon>Ampelomyces</taxon>
    </lineage>
</organism>
<dbReference type="Pfam" id="PF07281">
    <property type="entry name" value="INSIG"/>
    <property type="match status" value="1"/>
</dbReference>